<sequence>MTADRNERDPANAEEATAALRRPATMEELDQRTVPAWFLSFSAAMVPFCTDEHILLWTPARRDDEGHREGGPVARGSLRPIRSAVPHARDGEECLRHGAELAGDRPEREAGGSGGFPVWRGQSAVVQPDTGAEGSQEDDAAAAAAAAEIELFIAIRSCKEMNESATKAREMVHSERTGRAMNKNIVKRSIHSTSDEMFRQMTANNVNGTTTKEMVYSELQELLRENGTLNKLQTLVRAEILQSVLRDGCDGEAVPSPGTDNHAIVSLAYHELARLGLAHSTNILLSEFRLRPLQFGEALSVLGFNGGKSDGAWQPLDLPELIRTSARWPNELEQDTKSVQVDDIEARSIEERIRAVQHECELRMKQELRERLLISAKKQAMEASRRVEARHAQQLRELRHQLESERHSAKKRMEDLQSETELRCLSAAKQTSELEQRLIAVGLEKQAIQGEVDLMNDRLKRLQAERFAELTDVRNEMIKEHNSKLAELEDEKRAMHQSASALSLERESIRVTKAKFASIEAEKGTLIGELSKMRERESASFSLRTELLRLNHDLAERNNHVHSLEKQIVQMTDSLAKSQSRLESSRNEVAGLRNLLKQSKDCLSGLSFRGSSAVTLQDFRSSRPRSDGLVGPSINPAPPNYVRPRQDTVVDVVHDVTTGVSSFSAAGSKRPSKRPTSDTSARSIRPCESHTPSARPPLHYQTEEACQTSFESDGVDVSKRNTPEDPPCGNLVDPPAPETRCHEDEVLRYGAPESCDNSLVGRDVFLNLSAIKEESQAEIPPQIKKEGSSFTSRARMSDALPSIDSCRKHTRNAVDQDSMPLQAEDDDAVVQQTTGNANPNVDAKEATALPSQSARDVESSSESSSNGDEKQQPDSLCGSGASNASERKISTLTLDKHSSQRTSLDKVSGSEKARQIPDTGRNEAKTATSDSDLPAPDTASDTMNEATSDSQYSDDFTAIQSRTAAENTTMEKNDEIVSFSSQQARIIGGLEEKSLEESSGSSSCDDYSNIQFQVARGDCPDKSTKFATATTRRLPELCGPKGTCGTGQEVMGLFIYDYTLGKGRILSGRAGWDNFLLNRYRMKRPPPRGLEQRGISDRFGLSADAQRRP</sequence>
<feature type="compositionally biased region" description="Basic and acidic residues" evidence="2">
    <location>
        <begin position="885"/>
        <end position="898"/>
    </location>
</feature>
<feature type="compositionally biased region" description="Basic and acidic residues" evidence="2">
    <location>
        <begin position="908"/>
        <end position="924"/>
    </location>
</feature>
<feature type="compositionally biased region" description="Basic and acidic residues" evidence="2">
    <location>
        <begin position="1"/>
        <end position="11"/>
    </location>
</feature>
<evidence type="ECO:0008006" key="5">
    <source>
        <dbReference type="Google" id="ProtNLM"/>
    </source>
</evidence>
<feature type="region of interest" description="Disordered" evidence="2">
    <location>
        <begin position="1"/>
        <end position="27"/>
    </location>
</feature>
<proteinExistence type="predicted"/>
<evidence type="ECO:0000256" key="1">
    <source>
        <dbReference type="SAM" id="Coils"/>
    </source>
</evidence>
<feature type="region of interest" description="Disordered" evidence="2">
    <location>
        <begin position="662"/>
        <end position="736"/>
    </location>
</feature>
<feature type="region of interest" description="Disordered" evidence="2">
    <location>
        <begin position="776"/>
        <end position="795"/>
    </location>
</feature>
<name>K0RZG7_THAOC</name>
<evidence type="ECO:0000256" key="2">
    <source>
        <dbReference type="SAM" id="MobiDB-lite"/>
    </source>
</evidence>
<dbReference type="OrthoDB" id="206339at2759"/>
<keyword evidence="4" id="KW-1185">Reference proteome</keyword>
<feature type="region of interest" description="Disordered" evidence="2">
    <location>
        <begin position="1083"/>
        <end position="1109"/>
    </location>
</feature>
<keyword evidence="1" id="KW-0175">Coiled coil</keyword>
<dbReference type="EMBL" id="AGNL01023450">
    <property type="protein sequence ID" value="EJK59173.1"/>
    <property type="molecule type" value="Genomic_DNA"/>
</dbReference>
<protein>
    <recommendedName>
        <fullName evidence="5">LisH domain-containing protein</fullName>
    </recommendedName>
</protein>
<comment type="caution">
    <text evidence="3">The sequence shown here is derived from an EMBL/GenBank/DDBJ whole genome shotgun (WGS) entry which is preliminary data.</text>
</comment>
<feature type="region of interest" description="Disordered" evidence="2">
    <location>
        <begin position="618"/>
        <end position="643"/>
    </location>
</feature>
<dbReference type="AlphaFoldDB" id="K0RZG7"/>
<evidence type="ECO:0000313" key="3">
    <source>
        <dbReference type="EMBL" id="EJK59173.1"/>
    </source>
</evidence>
<organism evidence="3 4">
    <name type="scientific">Thalassiosira oceanica</name>
    <name type="common">Marine diatom</name>
    <dbReference type="NCBI Taxonomy" id="159749"/>
    <lineage>
        <taxon>Eukaryota</taxon>
        <taxon>Sar</taxon>
        <taxon>Stramenopiles</taxon>
        <taxon>Ochrophyta</taxon>
        <taxon>Bacillariophyta</taxon>
        <taxon>Coscinodiscophyceae</taxon>
        <taxon>Thalassiosirophycidae</taxon>
        <taxon>Thalassiosirales</taxon>
        <taxon>Thalassiosiraceae</taxon>
        <taxon>Thalassiosira</taxon>
    </lineage>
</organism>
<gene>
    <name evidence="3" type="ORF">THAOC_20640</name>
</gene>
<feature type="coiled-coil region" evidence="1">
    <location>
        <begin position="392"/>
        <end position="419"/>
    </location>
</feature>
<feature type="region of interest" description="Disordered" evidence="2">
    <location>
        <begin position="833"/>
        <end position="955"/>
    </location>
</feature>
<dbReference type="eggNOG" id="ENOG502QZ8V">
    <property type="taxonomic scope" value="Eukaryota"/>
</dbReference>
<dbReference type="Proteomes" id="UP000266841">
    <property type="component" value="Unassembled WGS sequence"/>
</dbReference>
<feature type="compositionally biased region" description="Polar residues" evidence="2">
    <location>
        <begin position="939"/>
        <end position="955"/>
    </location>
</feature>
<evidence type="ECO:0000313" key="4">
    <source>
        <dbReference type="Proteomes" id="UP000266841"/>
    </source>
</evidence>
<accession>K0RZG7</accession>
<feature type="coiled-coil region" evidence="1">
    <location>
        <begin position="445"/>
        <end position="505"/>
    </location>
</feature>
<reference evidence="3 4" key="1">
    <citation type="journal article" date="2012" name="Genome Biol.">
        <title>Genome and low-iron response of an oceanic diatom adapted to chronic iron limitation.</title>
        <authorList>
            <person name="Lommer M."/>
            <person name="Specht M."/>
            <person name="Roy A.S."/>
            <person name="Kraemer L."/>
            <person name="Andreson R."/>
            <person name="Gutowska M.A."/>
            <person name="Wolf J."/>
            <person name="Bergner S.V."/>
            <person name="Schilhabel M.B."/>
            <person name="Klostermeier U.C."/>
            <person name="Beiko R.G."/>
            <person name="Rosenstiel P."/>
            <person name="Hippler M."/>
            <person name="Laroche J."/>
        </authorList>
    </citation>
    <scope>NUCLEOTIDE SEQUENCE [LARGE SCALE GENOMIC DNA]</scope>
    <source>
        <strain evidence="3 4">CCMP1005</strain>
    </source>
</reference>